<reference evidence="2 3" key="2">
    <citation type="submission" date="2019-01" db="EMBL/GenBank/DDBJ databases">
        <title>Tautonia sociabilis, a novel thermotolerant planctomycete of Isosphaeraceae family, isolated from a 4000 m deep subterranean habitat.</title>
        <authorList>
            <person name="Kovaleva O.L."/>
            <person name="Elcheninov A.G."/>
            <person name="Van Heerden E."/>
            <person name="Toshchakov S.V."/>
            <person name="Novikov A."/>
            <person name="Bonch-Osmolovskaya E.A."/>
            <person name="Kublanov I.V."/>
        </authorList>
    </citation>
    <scope>NUCLEOTIDE SEQUENCE [LARGE SCALE GENOMIC DNA]</scope>
    <source>
        <strain evidence="2 3">GM2012</strain>
    </source>
</reference>
<evidence type="ECO:0000313" key="2">
    <source>
        <dbReference type="EMBL" id="RUL88128.1"/>
    </source>
</evidence>
<accession>A0A432MM16</accession>
<dbReference type="Proteomes" id="UP000280296">
    <property type="component" value="Unassembled WGS sequence"/>
</dbReference>
<keyword evidence="3" id="KW-1185">Reference proteome</keyword>
<protein>
    <recommendedName>
        <fullName evidence="4">SelT/SelW/SelH family protein</fullName>
    </recommendedName>
</protein>
<dbReference type="Pfam" id="PF10262">
    <property type="entry name" value="Rdx"/>
    <property type="match status" value="1"/>
</dbReference>
<sequence length="60" mass="6595">MTAKPRPRFKRTIGRLTLIPSKGGNFERTVGGSLVDSKVQTGRFPDEDQILGEVAPLLLE</sequence>
<dbReference type="RefSeq" id="WP_126725037.1">
    <property type="nucleotide sequence ID" value="NZ_RYZH01000014.1"/>
</dbReference>
<dbReference type="OrthoDB" id="9811366at2"/>
<organism evidence="2 3">
    <name type="scientific">Tautonia sociabilis</name>
    <dbReference type="NCBI Taxonomy" id="2080755"/>
    <lineage>
        <taxon>Bacteria</taxon>
        <taxon>Pseudomonadati</taxon>
        <taxon>Planctomycetota</taxon>
        <taxon>Planctomycetia</taxon>
        <taxon>Isosphaerales</taxon>
        <taxon>Isosphaeraceae</taxon>
        <taxon>Tautonia</taxon>
    </lineage>
</organism>
<comment type="caution">
    <text evidence="2">The sequence shown here is derived from an EMBL/GenBank/DDBJ whole genome shotgun (WGS) entry which is preliminary data.</text>
</comment>
<dbReference type="EMBL" id="RYZH01000014">
    <property type="protein sequence ID" value="RUL88128.1"/>
    <property type="molecule type" value="Genomic_DNA"/>
</dbReference>
<evidence type="ECO:0000256" key="1">
    <source>
        <dbReference type="ARBA" id="ARBA00023284"/>
    </source>
</evidence>
<dbReference type="AlphaFoldDB" id="A0A432MM16"/>
<dbReference type="Gene3D" id="3.40.30.10">
    <property type="entry name" value="Glutaredoxin"/>
    <property type="match status" value="1"/>
</dbReference>
<dbReference type="InterPro" id="IPR011893">
    <property type="entry name" value="Selenoprotein_Rdx-typ"/>
</dbReference>
<gene>
    <name evidence="2" type="ORF">TsocGM_09165</name>
</gene>
<evidence type="ECO:0000313" key="3">
    <source>
        <dbReference type="Proteomes" id="UP000280296"/>
    </source>
</evidence>
<name>A0A432MM16_9BACT</name>
<reference evidence="2 3" key="1">
    <citation type="submission" date="2018-12" db="EMBL/GenBank/DDBJ databases">
        <authorList>
            <person name="Toschakov S.V."/>
        </authorList>
    </citation>
    <scope>NUCLEOTIDE SEQUENCE [LARGE SCALE GENOMIC DNA]</scope>
    <source>
        <strain evidence="2 3">GM2012</strain>
    </source>
</reference>
<evidence type="ECO:0008006" key="4">
    <source>
        <dbReference type="Google" id="ProtNLM"/>
    </source>
</evidence>
<keyword evidence="1" id="KW-0676">Redox-active center</keyword>
<proteinExistence type="predicted"/>